<gene>
    <name evidence="1" type="ORF">SAMN02745725_03119</name>
</gene>
<reference evidence="1 2" key="1">
    <citation type="submission" date="2016-11" db="EMBL/GenBank/DDBJ databases">
        <authorList>
            <person name="Jaros S."/>
            <person name="Januszkiewicz K."/>
            <person name="Wedrychowicz H."/>
        </authorList>
    </citation>
    <scope>NUCLEOTIDE SEQUENCE [LARGE SCALE GENOMIC DNA]</scope>
    <source>
        <strain evidence="1 2">DSM 14809</strain>
    </source>
</reference>
<evidence type="ECO:0000313" key="2">
    <source>
        <dbReference type="Proteomes" id="UP000184185"/>
    </source>
</evidence>
<keyword evidence="2" id="KW-1185">Reference proteome</keyword>
<dbReference type="AlphaFoldDB" id="A0A1M6LJG2"/>
<evidence type="ECO:0000313" key="1">
    <source>
        <dbReference type="EMBL" id="SHJ71278.1"/>
    </source>
</evidence>
<name>A0A1M6LJG2_PSEXY</name>
<accession>A0A1M6LJG2</accession>
<dbReference type="Proteomes" id="UP000184185">
    <property type="component" value="Unassembled WGS sequence"/>
</dbReference>
<protein>
    <submittedName>
        <fullName evidence="1">Uncharacterized protein</fullName>
    </submittedName>
</protein>
<dbReference type="OrthoDB" id="2038942at2"/>
<dbReference type="RefSeq" id="WP_072919679.1">
    <property type="nucleotide sequence ID" value="NZ_FQYQ01000045.1"/>
</dbReference>
<proteinExistence type="predicted"/>
<dbReference type="EMBL" id="FQYQ01000045">
    <property type="protein sequence ID" value="SHJ71278.1"/>
    <property type="molecule type" value="Genomic_DNA"/>
</dbReference>
<sequence length="283" mass="32353">MYGMSVQQALLSYTNTFITGMRSYTKLNEASSFSETLSKVKAAKTSDKKRIQPEQSTVDKYISKHPDRKADVEKMVTAGNNVIKQYLGENYNPDDLTLEEYKELINDVISKIPYDSSQLNDVEYLNITEDGYKQMKSDPKYEAWVLGYFKIDRSVHFPFGAQGNYHSEHFGASIEEHHGESYHMDLGDEKDEERWWKKRQKRHDMLMEQMEKYYEKRHNEREAAMKKNAGRITVTDTEAIFSSRGANNTLDDSSYLEGEISAAAEFFMMIATGGGATGDGVGN</sequence>
<organism evidence="1 2">
    <name type="scientific">Pseudobutyrivibrio xylanivorans DSM 14809</name>
    <dbReference type="NCBI Taxonomy" id="1123012"/>
    <lineage>
        <taxon>Bacteria</taxon>
        <taxon>Bacillati</taxon>
        <taxon>Bacillota</taxon>
        <taxon>Clostridia</taxon>
        <taxon>Lachnospirales</taxon>
        <taxon>Lachnospiraceae</taxon>
        <taxon>Pseudobutyrivibrio</taxon>
    </lineage>
</organism>